<dbReference type="SUPFAM" id="SSF51182">
    <property type="entry name" value="RmlC-like cupins"/>
    <property type="match status" value="1"/>
</dbReference>
<accession>A0A2V5IS73</accession>
<keyword evidence="1" id="KW-0479">Metal-binding</keyword>
<dbReference type="GO" id="GO:0016301">
    <property type="term" value="F:kinase activity"/>
    <property type="evidence" value="ECO:0007669"/>
    <property type="project" value="UniProtKB-KW"/>
</dbReference>
<protein>
    <submittedName>
        <fullName evidence="3">Carbohydrate kinase</fullName>
    </submittedName>
</protein>
<name>A0A2V5IS73_9MICC</name>
<organism evidence="3 4">
    <name type="scientific">Arthrobacter psychrolactophilus</name>
    <dbReference type="NCBI Taxonomy" id="92442"/>
    <lineage>
        <taxon>Bacteria</taxon>
        <taxon>Bacillati</taxon>
        <taxon>Actinomycetota</taxon>
        <taxon>Actinomycetes</taxon>
        <taxon>Micrococcales</taxon>
        <taxon>Micrococcaceae</taxon>
        <taxon>Arthrobacter</taxon>
    </lineage>
</organism>
<evidence type="ECO:0000256" key="1">
    <source>
        <dbReference type="ARBA" id="ARBA00022723"/>
    </source>
</evidence>
<keyword evidence="2" id="KW-0862">Zinc</keyword>
<keyword evidence="3" id="KW-0808">Transferase</keyword>
<keyword evidence="3" id="KW-0418">Kinase</keyword>
<gene>
    <name evidence="3" type="ORF">CVS30_05470</name>
</gene>
<keyword evidence="4" id="KW-1185">Reference proteome</keyword>
<dbReference type="InterPro" id="IPR051804">
    <property type="entry name" value="Carb_Metab_Reg_Kinase/Isom"/>
</dbReference>
<dbReference type="AlphaFoldDB" id="A0A2V5IS73"/>
<evidence type="ECO:0000313" key="3">
    <source>
        <dbReference type="EMBL" id="PYI39408.1"/>
    </source>
</evidence>
<evidence type="ECO:0000313" key="4">
    <source>
        <dbReference type="Proteomes" id="UP000247980"/>
    </source>
</evidence>
<dbReference type="Proteomes" id="UP000247980">
    <property type="component" value="Unassembled WGS sequence"/>
</dbReference>
<dbReference type="InterPro" id="IPR014710">
    <property type="entry name" value="RmlC-like_jellyroll"/>
</dbReference>
<reference evidence="3 4" key="1">
    <citation type="submission" date="2018-05" db="EMBL/GenBank/DDBJ databases">
        <title>Genetic diversity of glacier-inhabiting Cryobacterium bacteria in China and description of Cryobacterium mengkeensis sp. nov. and Arthrobacter glacialis sp. nov.</title>
        <authorList>
            <person name="Liu Q."/>
            <person name="Xin Y.-H."/>
        </authorList>
    </citation>
    <scope>NUCLEOTIDE SEQUENCE [LARGE SCALE GENOMIC DNA]</scope>
    <source>
        <strain evidence="3 4">B7</strain>
    </source>
</reference>
<dbReference type="CDD" id="cd07010">
    <property type="entry name" value="cupin_PMI_type_I_N_bac"/>
    <property type="match status" value="1"/>
</dbReference>
<dbReference type="EMBL" id="QJVC01000003">
    <property type="protein sequence ID" value="PYI39408.1"/>
    <property type="molecule type" value="Genomic_DNA"/>
</dbReference>
<dbReference type="OrthoDB" id="9808275at2"/>
<dbReference type="PANTHER" id="PTHR42742:SF3">
    <property type="entry name" value="FRUCTOKINASE"/>
    <property type="match status" value="1"/>
</dbReference>
<dbReference type="Gene3D" id="2.60.120.10">
    <property type="entry name" value="Jelly Rolls"/>
    <property type="match status" value="2"/>
</dbReference>
<sequence>MSIIRLGSNQPANRFYKGGERIRDFRSESSIPSTGDHVPEDWVGSTTTIFGEKRIGLTELADGTLLVDLVNNDPIHWLGTEHFEAFGSDTMMLVKLLDAGQRLPVHVHPSRAFSSEHLERNHGKAEAWMILEGGTVHLGFNREVSTEELTTWVDTQSVAAFLGAMHAVTVSAGDSIFVPPGMPHAIGEGVFLVEIQEPEDLSILLEWDGFSIDGTQAGHLGLGFETALAAVDRQENSREDLERLIVRTGQGVKELAAGSRSYFRVETREVSQDTIFDPGFSIMVVTDGIGEIKSTQGTTMSISRGDTVLIAHDAGGLQVSGQLKLIRCRPPESRFRAASEPT</sequence>
<dbReference type="GO" id="GO:0046872">
    <property type="term" value="F:metal ion binding"/>
    <property type="evidence" value="ECO:0007669"/>
    <property type="project" value="UniProtKB-KW"/>
</dbReference>
<proteinExistence type="predicted"/>
<comment type="caution">
    <text evidence="3">The sequence shown here is derived from an EMBL/GenBank/DDBJ whole genome shotgun (WGS) entry which is preliminary data.</text>
</comment>
<dbReference type="InterPro" id="IPR011051">
    <property type="entry name" value="RmlC_Cupin_sf"/>
</dbReference>
<evidence type="ECO:0000256" key="2">
    <source>
        <dbReference type="ARBA" id="ARBA00022833"/>
    </source>
</evidence>
<dbReference type="PANTHER" id="PTHR42742">
    <property type="entry name" value="TRANSCRIPTIONAL REPRESSOR MPRA"/>
    <property type="match status" value="1"/>
</dbReference>